<dbReference type="PANTHER" id="PTHR33927">
    <property type="entry name" value="TRANSMEMBRANE PROTEIN"/>
    <property type="match status" value="1"/>
</dbReference>
<reference evidence="2 3" key="1">
    <citation type="submission" date="2016-03" db="EMBL/GenBank/DDBJ databases">
        <title>Whole genome sequencing of Grifola frondosa 9006-11.</title>
        <authorList>
            <person name="Min B."/>
            <person name="Park H."/>
            <person name="Kim J.-G."/>
            <person name="Cho H."/>
            <person name="Oh Y.-L."/>
            <person name="Kong W.-S."/>
            <person name="Choi I.-G."/>
        </authorList>
    </citation>
    <scope>NUCLEOTIDE SEQUENCE [LARGE SCALE GENOMIC DNA]</scope>
    <source>
        <strain evidence="2 3">9006-11</strain>
    </source>
</reference>
<dbReference type="STRING" id="5627.A0A1C7M331"/>
<evidence type="ECO:0000313" key="3">
    <source>
        <dbReference type="Proteomes" id="UP000092993"/>
    </source>
</evidence>
<feature type="transmembrane region" description="Helical" evidence="1">
    <location>
        <begin position="78"/>
        <end position="97"/>
    </location>
</feature>
<organism evidence="2 3">
    <name type="scientific">Grifola frondosa</name>
    <name type="common">Maitake</name>
    <name type="synonym">Polyporus frondosus</name>
    <dbReference type="NCBI Taxonomy" id="5627"/>
    <lineage>
        <taxon>Eukaryota</taxon>
        <taxon>Fungi</taxon>
        <taxon>Dikarya</taxon>
        <taxon>Basidiomycota</taxon>
        <taxon>Agaricomycotina</taxon>
        <taxon>Agaricomycetes</taxon>
        <taxon>Polyporales</taxon>
        <taxon>Grifolaceae</taxon>
        <taxon>Grifola</taxon>
    </lineage>
</organism>
<dbReference type="Proteomes" id="UP000092993">
    <property type="component" value="Unassembled WGS sequence"/>
</dbReference>
<comment type="caution">
    <text evidence="2">The sequence shown here is derived from an EMBL/GenBank/DDBJ whole genome shotgun (WGS) entry which is preliminary data.</text>
</comment>
<feature type="transmembrane region" description="Helical" evidence="1">
    <location>
        <begin position="264"/>
        <end position="281"/>
    </location>
</feature>
<keyword evidence="1" id="KW-1133">Transmembrane helix</keyword>
<dbReference type="EMBL" id="LUGG01000011">
    <property type="protein sequence ID" value="OBZ71325.1"/>
    <property type="molecule type" value="Genomic_DNA"/>
</dbReference>
<dbReference type="PANTHER" id="PTHR33927:SF5">
    <property type="entry name" value="ENZYME, PUTATIVE (AFU_ORTHOLOGUE AFUA_8G01222)-RELATED"/>
    <property type="match status" value="1"/>
</dbReference>
<proteinExistence type="predicted"/>
<keyword evidence="1" id="KW-0812">Transmembrane</keyword>
<accession>A0A1C7M331</accession>
<sequence>MVTLKTPAPIHQVDASIPELPKSSSGSPTTASSMFDGKAEDFSTEEKGISWDGYADDELPEKTQVKLVRNLRFQIFSLYRRLFGIVFVTNMAVFIAYCVRGANALQLGKIVVANIFVAVLMRQDYVINAFYTVACAAPRSWPLWIRRILGRVYSIGGIHSGSAVSGTVWLILFSARATQEFIRKEKISIPTITFAYIVLALLLGIIVFAYPKARTSRHDTFEVTHRLMGWTAVALVWCLVICLINDYREPGQTLGSAVVQAPPFWLVLILTCSIILPWLRLRKVPVRAEVLSDHCVRFYFDYVNTHPGHFTRMSLDPLFEWHSFATISEPGKPGYSAVVSRARRLDEQEIADPPKEIWVRGIPCYGVRHRPIAPVVFAKKVPIQLLWTAPAVRKTFGDKLVDSLLEAAPNSVIYDTRVHGKPDMVKLTYRMVREFNAEAVVIISNQPLTQKVVYGR</sequence>
<evidence type="ECO:0008006" key="4">
    <source>
        <dbReference type="Google" id="ProtNLM"/>
    </source>
</evidence>
<dbReference type="AlphaFoldDB" id="A0A1C7M331"/>
<keyword evidence="1" id="KW-0472">Membrane</keyword>
<dbReference type="InterPro" id="IPR052979">
    <property type="entry name" value="Adenylate-forming_domain"/>
</dbReference>
<name>A0A1C7M331_GRIFR</name>
<feature type="transmembrane region" description="Helical" evidence="1">
    <location>
        <begin position="187"/>
        <end position="211"/>
    </location>
</feature>
<evidence type="ECO:0000313" key="2">
    <source>
        <dbReference type="EMBL" id="OBZ71325.1"/>
    </source>
</evidence>
<keyword evidence="3" id="KW-1185">Reference proteome</keyword>
<dbReference type="OrthoDB" id="3142841at2759"/>
<feature type="transmembrane region" description="Helical" evidence="1">
    <location>
        <begin position="223"/>
        <end position="244"/>
    </location>
</feature>
<evidence type="ECO:0000256" key="1">
    <source>
        <dbReference type="SAM" id="Phobius"/>
    </source>
</evidence>
<dbReference type="OMA" id="ICLINDY"/>
<gene>
    <name evidence="2" type="ORF">A0H81_08783</name>
</gene>
<feature type="transmembrane region" description="Helical" evidence="1">
    <location>
        <begin position="152"/>
        <end position="175"/>
    </location>
</feature>
<protein>
    <recommendedName>
        <fullName evidence="4">Integral membrane protein TmpA</fullName>
    </recommendedName>
</protein>